<sequence>MSAADNDRKKPAALLESLFMWEMVASFSTPLTVCELERICRDVHALLTFSSTGTRLMQRYWNAQYHKLIWEENHMDPLRRTLDFTLTRSEGKRNWKKMYREEYPLYLARTIQGKGANNNAINMAKVRFKTEWRNEILSGEELAKLQITPQEALARRVARDLVSLEGEEVNGTLSLHHHHNNNNNNNNVIVVVTGTSSIGGDGDGGCDSGVPQQSQRREEGETTTTTTMPRRHQTDKRGRRKGGHDGQSHAMKDPALGLSRDDYNNDRRLGKHKSKHKKGGMHRWSAFASGELDDDY</sequence>
<dbReference type="Proteomes" id="UP000246078">
    <property type="component" value="Unassembled WGS sequence"/>
</dbReference>
<feature type="compositionally biased region" description="Basic residues" evidence="1">
    <location>
        <begin position="229"/>
        <end position="242"/>
    </location>
</feature>
<feature type="compositionally biased region" description="Basic and acidic residues" evidence="1">
    <location>
        <begin position="243"/>
        <end position="252"/>
    </location>
</feature>
<dbReference type="AlphaFoldDB" id="A0A2V2VSY6"/>
<dbReference type="EMBL" id="PRFC01000219">
    <property type="protein sequence ID" value="PWU99559.1"/>
    <property type="molecule type" value="Genomic_DNA"/>
</dbReference>
<comment type="caution">
    <text evidence="2">The sequence shown here is derived from an EMBL/GenBank/DDBJ whole genome shotgun (WGS) entry which is preliminary data.</text>
</comment>
<feature type="compositionally biased region" description="Basic residues" evidence="1">
    <location>
        <begin position="269"/>
        <end position="281"/>
    </location>
</feature>
<dbReference type="SMR" id="A0A2V2VSY6"/>
<dbReference type="VEuPathDB" id="TriTrypDB:C4B63_77g31"/>
<protein>
    <submittedName>
        <fullName evidence="2">Uncharacterized protein</fullName>
    </submittedName>
</protein>
<reference evidence="2 3" key="1">
    <citation type="journal article" date="2018" name="Microb. Genom.">
        <title>Expanding an expanded genome: long-read sequencing of Trypanosoma cruzi.</title>
        <authorList>
            <person name="Berna L."/>
            <person name="Rodriguez M."/>
            <person name="Chiribao M.L."/>
            <person name="Parodi-Talice A."/>
            <person name="Pita S."/>
            <person name="Rijo G."/>
            <person name="Alvarez-Valin F."/>
            <person name="Robello C."/>
        </authorList>
    </citation>
    <scope>NUCLEOTIDE SEQUENCE [LARGE SCALE GENOMIC DNA]</scope>
    <source>
        <strain evidence="2 3">TCC</strain>
    </source>
</reference>
<gene>
    <name evidence="2" type="ORF">C3747_219g17</name>
</gene>
<dbReference type="OrthoDB" id="277978at2759"/>
<evidence type="ECO:0000313" key="3">
    <source>
        <dbReference type="Proteomes" id="UP000246078"/>
    </source>
</evidence>
<dbReference type="VEuPathDB" id="TriTrypDB:TcCLB.508677.160"/>
<dbReference type="VEuPathDB" id="TriTrypDB:TcCLB.506375.120"/>
<dbReference type="VEuPathDB" id="TriTrypDB:TcG_09696"/>
<dbReference type="VEuPathDB" id="TriTrypDB:C3747_219g17"/>
<dbReference type="VEuPathDB" id="TriTrypDB:TCSYLVIO_011111"/>
<dbReference type="OMA" id="WEFIASF"/>
<feature type="region of interest" description="Disordered" evidence="1">
    <location>
        <begin position="194"/>
        <end position="296"/>
    </location>
</feature>
<dbReference type="VEuPathDB" id="TriTrypDB:TcYC6_0031550"/>
<dbReference type="VEuPathDB" id="TriTrypDB:TcBrA4_0138550"/>
<proteinExistence type="predicted"/>
<dbReference type="VEuPathDB" id="TriTrypDB:TCDM_13922"/>
<dbReference type="VEuPathDB" id="TriTrypDB:TcCL_ESM12064"/>
<name>A0A2V2VSY6_TRYCR</name>
<evidence type="ECO:0000313" key="2">
    <source>
        <dbReference type="EMBL" id="PWU99559.1"/>
    </source>
</evidence>
<accession>A0A2V2VSY6</accession>
<dbReference type="VEuPathDB" id="TriTrypDB:BCY84_09250"/>
<feature type="compositionally biased region" description="Gly residues" evidence="1">
    <location>
        <begin position="197"/>
        <end position="207"/>
    </location>
</feature>
<feature type="compositionally biased region" description="Basic and acidic residues" evidence="1">
    <location>
        <begin position="259"/>
        <end position="268"/>
    </location>
</feature>
<evidence type="ECO:0000256" key="1">
    <source>
        <dbReference type="SAM" id="MobiDB-lite"/>
    </source>
</evidence>
<organism evidence="2 3">
    <name type="scientific">Trypanosoma cruzi</name>
    <dbReference type="NCBI Taxonomy" id="5693"/>
    <lineage>
        <taxon>Eukaryota</taxon>
        <taxon>Discoba</taxon>
        <taxon>Euglenozoa</taxon>
        <taxon>Kinetoplastea</taxon>
        <taxon>Metakinetoplastina</taxon>
        <taxon>Trypanosomatida</taxon>
        <taxon>Trypanosomatidae</taxon>
        <taxon>Trypanosoma</taxon>
        <taxon>Schizotrypanum</taxon>
    </lineage>
</organism>